<comment type="subcellular location">
    <subcellularLocation>
        <location evidence="1">Membrane</location>
        <topology evidence="1">Multi-pass membrane protein</topology>
    </subcellularLocation>
</comment>
<keyword evidence="7 8" id="KW-0472">Membrane</keyword>
<feature type="transmembrane region" description="Helical" evidence="8">
    <location>
        <begin position="27"/>
        <end position="45"/>
    </location>
</feature>
<feature type="transmembrane region" description="Helical" evidence="8">
    <location>
        <begin position="127"/>
        <end position="147"/>
    </location>
</feature>
<dbReference type="Pfam" id="PF01769">
    <property type="entry name" value="MgtE"/>
    <property type="match status" value="1"/>
</dbReference>
<dbReference type="Gene3D" id="1.10.357.20">
    <property type="entry name" value="SLC41 divalent cation transporters, integral membrane domain"/>
    <property type="match status" value="1"/>
</dbReference>
<evidence type="ECO:0000256" key="5">
    <source>
        <dbReference type="ARBA" id="ARBA00022842"/>
    </source>
</evidence>
<evidence type="ECO:0000256" key="8">
    <source>
        <dbReference type="SAM" id="Phobius"/>
    </source>
</evidence>
<evidence type="ECO:0000256" key="2">
    <source>
        <dbReference type="ARBA" id="ARBA00009749"/>
    </source>
</evidence>
<organism evidence="10 11">
    <name type="scientific">Candidatus Wildermuthbacteria bacterium RIFCSPHIGHO2_02_FULL_45_25</name>
    <dbReference type="NCBI Taxonomy" id="1802450"/>
    <lineage>
        <taxon>Bacteria</taxon>
        <taxon>Candidatus Wildermuthiibacteriota</taxon>
    </lineage>
</organism>
<dbReference type="SUPFAM" id="SSF161093">
    <property type="entry name" value="MgtE membrane domain-like"/>
    <property type="match status" value="1"/>
</dbReference>
<evidence type="ECO:0000259" key="9">
    <source>
        <dbReference type="Pfam" id="PF01769"/>
    </source>
</evidence>
<protein>
    <recommendedName>
        <fullName evidence="9">SLC41A/MgtE integral membrane domain-containing protein</fullName>
    </recommendedName>
</protein>
<dbReference type="InterPro" id="IPR006667">
    <property type="entry name" value="SLC41_membr_dom"/>
</dbReference>
<dbReference type="GO" id="GO:0008324">
    <property type="term" value="F:monoatomic cation transmembrane transporter activity"/>
    <property type="evidence" value="ECO:0007669"/>
    <property type="project" value="InterPro"/>
</dbReference>
<dbReference type="Proteomes" id="UP000178092">
    <property type="component" value="Unassembled WGS sequence"/>
</dbReference>
<evidence type="ECO:0000256" key="3">
    <source>
        <dbReference type="ARBA" id="ARBA00022448"/>
    </source>
</evidence>
<evidence type="ECO:0000313" key="11">
    <source>
        <dbReference type="Proteomes" id="UP000178092"/>
    </source>
</evidence>
<dbReference type="EMBL" id="MHTV01000013">
    <property type="protein sequence ID" value="OHA67300.1"/>
    <property type="molecule type" value="Genomic_DNA"/>
</dbReference>
<evidence type="ECO:0000256" key="6">
    <source>
        <dbReference type="ARBA" id="ARBA00022989"/>
    </source>
</evidence>
<dbReference type="PANTHER" id="PTHR41394:SF5">
    <property type="entry name" value="SLC41A_MGTE INTEGRAL MEMBRANE DOMAIN-CONTAINING PROTEIN"/>
    <property type="match status" value="1"/>
</dbReference>
<comment type="caution">
    <text evidence="10">The sequence shown here is derived from an EMBL/GenBank/DDBJ whole genome shotgun (WGS) entry which is preliminary data.</text>
</comment>
<dbReference type="InterPro" id="IPR036739">
    <property type="entry name" value="SLC41_membr_dom_sf"/>
</dbReference>
<evidence type="ECO:0000313" key="10">
    <source>
        <dbReference type="EMBL" id="OHA67300.1"/>
    </source>
</evidence>
<keyword evidence="4 8" id="KW-0812">Transmembrane</keyword>
<name>A0A1G2R376_9BACT</name>
<gene>
    <name evidence="10" type="ORF">A3C04_01075</name>
</gene>
<feature type="domain" description="SLC41A/MgtE integral membrane" evidence="9">
    <location>
        <begin position="61"/>
        <end position="181"/>
    </location>
</feature>
<proteinExistence type="inferred from homology"/>
<dbReference type="PANTHER" id="PTHR41394">
    <property type="entry name" value="MAGNESIUM TRANSPORTER MGTE"/>
    <property type="match status" value="1"/>
</dbReference>
<keyword evidence="3" id="KW-0813">Transport</keyword>
<feature type="transmembrane region" description="Helical" evidence="8">
    <location>
        <begin position="99"/>
        <end position="120"/>
    </location>
</feature>
<dbReference type="AlphaFoldDB" id="A0A1G2R376"/>
<sequence>MDKKLPETYQEEDVTQESVEHLIERRIPWIFIGLLGGVLTTFIVSKYEAILSADVRLAFFIPIIVYLSDAVGTQTETIYVRVLSKKKVGVVKYMLKESAVGAGLGFISGAVLGALATYWLHSFEIGLTVGFTMFINLTLAPFLAVLIPNLLSKRHTDPALGGGPVATIIQDLFSLLIYFFIASIIILD</sequence>
<evidence type="ECO:0000256" key="1">
    <source>
        <dbReference type="ARBA" id="ARBA00004141"/>
    </source>
</evidence>
<accession>A0A1G2R376</accession>
<keyword evidence="5" id="KW-0460">Magnesium</keyword>
<dbReference type="GO" id="GO:0016020">
    <property type="term" value="C:membrane"/>
    <property type="evidence" value="ECO:0007669"/>
    <property type="project" value="UniProtKB-SubCell"/>
</dbReference>
<feature type="transmembrane region" description="Helical" evidence="8">
    <location>
        <begin position="167"/>
        <end position="187"/>
    </location>
</feature>
<keyword evidence="6 8" id="KW-1133">Transmembrane helix</keyword>
<comment type="similarity">
    <text evidence="2">Belongs to the SLC41A transporter family.</text>
</comment>
<evidence type="ECO:0000256" key="7">
    <source>
        <dbReference type="ARBA" id="ARBA00023136"/>
    </source>
</evidence>
<feature type="transmembrane region" description="Helical" evidence="8">
    <location>
        <begin position="57"/>
        <end position="79"/>
    </location>
</feature>
<evidence type="ECO:0000256" key="4">
    <source>
        <dbReference type="ARBA" id="ARBA00022692"/>
    </source>
</evidence>
<reference evidence="10 11" key="1">
    <citation type="journal article" date="2016" name="Nat. Commun.">
        <title>Thousands of microbial genomes shed light on interconnected biogeochemical processes in an aquifer system.</title>
        <authorList>
            <person name="Anantharaman K."/>
            <person name="Brown C.T."/>
            <person name="Hug L.A."/>
            <person name="Sharon I."/>
            <person name="Castelle C.J."/>
            <person name="Probst A.J."/>
            <person name="Thomas B.C."/>
            <person name="Singh A."/>
            <person name="Wilkins M.J."/>
            <person name="Karaoz U."/>
            <person name="Brodie E.L."/>
            <person name="Williams K.H."/>
            <person name="Hubbard S.S."/>
            <person name="Banfield J.F."/>
        </authorList>
    </citation>
    <scope>NUCLEOTIDE SEQUENCE [LARGE SCALE GENOMIC DNA]</scope>
</reference>